<protein>
    <recommendedName>
        <fullName evidence="4">Transmembrane protein 273</fullName>
    </recommendedName>
</protein>
<feature type="transmembrane region" description="Helical" evidence="2">
    <location>
        <begin position="38"/>
        <end position="56"/>
    </location>
</feature>
<accession>A0A8C0XSH6</accession>
<dbReference type="InterPro" id="IPR029395">
    <property type="entry name" value="DUF4514"/>
</dbReference>
<name>A0A8C0XSH6_CASCN</name>
<dbReference type="Pfam" id="PF14986">
    <property type="entry name" value="DUF4514"/>
    <property type="match status" value="1"/>
</dbReference>
<evidence type="ECO:0008006" key="4">
    <source>
        <dbReference type="Google" id="ProtNLM"/>
    </source>
</evidence>
<dbReference type="PANTHER" id="PTHR37857">
    <property type="entry name" value="TRANSMEMBRANE PROTEIN 273"/>
    <property type="match status" value="1"/>
</dbReference>
<dbReference type="Ensembl" id="ENSCCNT00000038730.1">
    <property type="protein sequence ID" value="ENSCCNP00000030766.1"/>
    <property type="gene ID" value="ENSCCNG00000029393.1"/>
</dbReference>
<evidence type="ECO:0000256" key="1">
    <source>
        <dbReference type="SAM" id="MobiDB-lite"/>
    </source>
</evidence>
<proteinExistence type="predicted"/>
<keyword evidence="2" id="KW-0812">Transmembrane</keyword>
<organism evidence="3">
    <name type="scientific">Castor canadensis</name>
    <name type="common">American beaver</name>
    <dbReference type="NCBI Taxonomy" id="51338"/>
    <lineage>
        <taxon>Eukaryota</taxon>
        <taxon>Metazoa</taxon>
        <taxon>Chordata</taxon>
        <taxon>Craniata</taxon>
        <taxon>Vertebrata</taxon>
        <taxon>Euteleostomi</taxon>
        <taxon>Mammalia</taxon>
        <taxon>Eutheria</taxon>
        <taxon>Euarchontoglires</taxon>
        <taxon>Glires</taxon>
        <taxon>Rodentia</taxon>
        <taxon>Castorimorpha</taxon>
        <taxon>Castoridae</taxon>
        <taxon>Castor</taxon>
    </lineage>
</organism>
<dbReference type="AlphaFoldDB" id="A0A8C0XSH6"/>
<keyword evidence="2" id="KW-0472">Membrane</keyword>
<reference evidence="3" key="1">
    <citation type="submission" date="2023-09" db="UniProtKB">
        <authorList>
            <consortium name="Ensembl"/>
        </authorList>
    </citation>
    <scope>IDENTIFICATION</scope>
</reference>
<evidence type="ECO:0000313" key="3">
    <source>
        <dbReference type="Ensembl" id="ENSCCNP00000030766.1"/>
    </source>
</evidence>
<dbReference type="PANTHER" id="PTHR37857:SF1">
    <property type="entry name" value="TRANSMEMBRANE PROTEIN 273"/>
    <property type="match status" value="1"/>
</dbReference>
<keyword evidence="2" id="KW-1133">Transmembrane helix</keyword>
<feature type="region of interest" description="Disordered" evidence="1">
    <location>
        <begin position="68"/>
        <end position="87"/>
    </location>
</feature>
<sequence length="105" mass="11229">WTGPTGGCLDLTTERGRDARAQVLATGKSAEAEIDFKYALIGTALGVAISAGFLALKICIIRKHLSENDSSDLRSSRQGGSGKRPMTVRFHRPYSACSEKGQCVN</sequence>
<evidence type="ECO:0000256" key="2">
    <source>
        <dbReference type="SAM" id="Phobius"/>
    </source>
</evidence>